<reference evidence="8 9" key="1">
    <citation type="submission" date="2018-08" db="EMBL/GenBank/DDBJ databases">
        <title>Aphanomyces genome sequencing and annotation.</title>
        <authorList>
            <person name="Minardi D."/>
            <person name="Oidtmann B."/>
            <person name="Van Der Giezen M."/>
            <person name="Studholme D.J."/>
        </authorList>
    </citation>
    <scope>NUCLEOTIDE SEQUENCE [LARGE SCALE GENOMIC DNA]</scope>
    <source>
        <strain evidence="8 9">SA</strain>
    </source>
</reference>
<dbReference type="EMBL" id="QUTC01003234">
    <property type="protein sequence ID" value="RHY71095.1"/>
    <property type="molecule type" value="Genomic_DNA"/>
</dbReference>
<feature type="transmembrane region" description="Helical" evidence="7">
    <location>
        <begin position="113"/>
        <end position="133"/>
    </location>
</feature>
<dbReference type="PANTHER" id="PTHR42865:SF7">
    <property type="entry name" value="PROTON_GLUTAMATE-ASPARTATE SYMPORTER"/>
    <property type="match status" value="1"/>
</dbReference>
<evidence type="ECO:0000256" key="6">
    <source>
        <dbReference type="ARBA" id="ARBA00023136"/>
    </source>
</evidence>
<evidence type="ECO:0000256" key="1">
    <source>
        <dbReference type="ARBA" id="ARBA00004651"/>
    </source>
</evidence>
<keyword evidence="4 7" id="KW-0812">Transmembrane</keyword>
<keyword evidence="7" id="KW-0769">Symport</keyword>
<evidence type="ECO:0000256" key="3">
    <source>
        <dbReference type="ARBA" id="ARBA00022475"/>
    </source>
</evidence>
<dbReference type="GO" id="GO:0015293">
    <property type="term" value="F:symporter activity"/>
    <property type="evidence" value="ECO:0007669"/>
    <property type="project" value="UniProtKB-UniRule"/>
</dbReference>
<evidence type="ECO:0000256" key="2">
    <source>
        <dbReference type="ARBA" id="ARBA00022448"/>
    </source>
</evidence>
<dbReference type="Proteomes" id="UP000265716">
    <property type="component" value="Unassembled WGS sequence"/>
</dbReference>
<feature type="transmembrane region" description="Helical" evidence="7">
    <location>
        <begin position="386"/>
        <end position="407"/>
    </location>
</feature>
<feature type="transmembrane region" description="Helical" evidence="7">
    <location>
        <begin position="234"/>
        <end position="254"/>
    </location>
</feature>
<comment type="caution">
    <text evidence="8">The sequence shown here is derived from an EMBL/GenBank/DDBJ whole genome shotgun (WGS) entry which is preliminary data.</text>
</comment>
<evidence type="ECO:0000313" key="8">
    <source>
        <dbReference type="EMBL" id="RHY71095.1"/>
    </source>
</evidence>
<evidence type="ECO:0000313" key="9">
    <source>
        <dbReference type="Proteomes" id="UP000265716"/>
    </source>
</evidence>
<proteinExistence type="inferred from homology"/>
<accession>A0A397DZG4</accession>
<dbReference type="AlphaFoldDB" id="A0A397DZG4"/>
<dbReference type="PANTHER" id="PTHR42865">
    <property type="entry name" value="PROTON/GLUTAMATE-ASPARTATE SYMPORTER"/>
    <property type="match status" value="1"/>
</dbReference>
<protein>
    <recommendedName>
        <fullName evidence="7">Amino acid transporter</fullName>
    </recommendedName>
</protein>
<keyword evidence="2 7" id="KW-0813">Transport</keyword>
<name>A0A397DZG4_APHAT</name>
<organism evidence="8 9">
    <name type="scientific">Aphanomyces astaci</name>
    <name type="common">Crayfish plague agent</name>
    <dbReference type="NCBI Taxonomy" id="112090"/>
    <lineage>
        <taxon>Eukaryota</taxon>
        <taxon>Sar</taxon>
        <taxon>Stramenopiles</taxon>
        <taxon>Oomycota</taxon>
        <taxon>Saprolegniomycetes</taxon>
        <taxon>Saprolegniales</taxon>
        <taxon>Verrucalvaceae</taxon>
        <taxon>Aphanomyces</taxon>
    </lineage>
</organism>
<keyword evidence="3" id="KW-1003">Cell membrane</keyword>
<dbReference type="VEuPathDB" id="FungiDB:H257_04154"/>
<feature type="transmembrane region" description="Helical" evidence="7">
    <location>
        <begin position="449"/>
        <end position="473"/>
    </location>
</feature>
<feature type="transmembrane region" description="Helical" evidence="7">
    <location>
        <begin position="266"/>
        <end position="287"/>
    </location>
</feature>
<dbReference type="SUPFAM" id="SSF118215">
    <property type="entry name" value="Proton glutamate symport protein"/>
    <property type="match status" value="1"/>
</dbReference>
<keyword evidence="5 7" id="KW-1133">Transmembrane helix</keyword>
<dbReference type="InterPro" id="IPR001991">
    <property type="entry name" value="Na-dicarboxylate_symporter"/>
</dbReference>
<feature type="transmembrane region" description="Helical" evidence="7">
    <location>
        <begin position="307"/>
        <end position="329"/>
    </location>
</feature>
<evidence type="ECO:0000256" key="5">
    <source>
        <dbReference type="ARBA" id="ARBA00022989"/>
    </source>
</evidence>
<sequence length="533" mass="57469">MATYDVVETPSAVASHLPIDSTPEPPVKRSRIKEFYFGIPGILTGAAIGIALGALVQTTSPSKEVVSWIGVPGSLFIRAIKCLVTPLVFCSLLVGMADMLAVGKASRIGWRTALLYITTTMIGAVEGLLWVMLFRSSFGNKSKSTDAKATEFAFACEEAGHFLTHVGANVSCVYDENYNKTSTFSPSSVFVANDIHRSFAKRNSGFTQRTLSQSLQGQLNAIVPSNITQAFADATLLSIIMFAIPFGVAIALLPRDLTVVADFFRAINIVFMTMITWVISCTPIAIISLLASSISEQSDLKLLVSDVGLYVLCVLLSLFVHTYIFYPILLRSFVKINPYKWIMKMARAQTFAFGCASSMATLPVVMECIDETREVSQTLSRFVLSLGATIGMDGAALGYPIAIVFMAEAEGIGHIIGSIEYFLIVLVSTIGAVGSGPVPAAGIVMTMTIWASVFPSVPLPSTFAFIVATDWFLDRFQTAVNVTCDTVVCRIVAEQVGETIKEDDRLSLLSAVGDLASHNPKIKKALESSYARD</sequence>
<dbReference type="InterPro" id="IPR036458">
    <property type="entry name" value="Na:dicarbo_symporter_sf"/>
</dbReference>
<feature type="transmembrane region" description="Helical" evidence="7">
    <location>
        <begin position="350"/>
        <end position="366"/>
    </location>
</feature>
<feature type="transmembrane region" description="Helical" evidence="7">
    <location>
        <begin position="35"/>
        <end position="56"/>
    </location>
</feature>
<dbReference type="Pfam" id="PF00375">
    <property type="entry name" value="SDF"/>
    <property type="match status" value="2"/>
</dbReference>
<keyword evidence="6 7" id="KW-0472">Membrane</keyword>
<dbReference type="GO" id="GO:0005886">
    <property type="term" value="C:plasma membrane"/>
    <property type="evidence" value="ECO:0007669"/>
    <property type="project" value="UniProtKB-SubCell"/>
</dbReference>
<comment type="subcellular location">
    <subcellularLocation>
        <location evidence="1">Cell membrane</location>
        <topology evidence="1">Multi-pass membrane protein</topology>
    </subcellularLocation>
    <subcellularLocation>
        <location evidence="7">Membrane</location>
        <topology evidence="7">Multi-pass membrane protein</topology>
    </subcellularLocation>
</comment>
<comment type="similarity">
    <text evidence="7">Belongs to the dicarboxylate/amino acid:cation symporter (DAACS) (TC 2.A.23) family.</text>
</comment>
<dbReference type="Gene3D" id="1.10.3860.10">
    <property type="entry name" value="Sodium:dicarboxylate symporter"/>
    <property type="match status" value="1"/>
</dbReference>
<dbReference type="PRINTS" id="PR00173">
    <property type="entry name" value="EDTRNSPORT"/>
</dbReference>
<evidence type="ECO:0000256" key="7">
    <source>
        <dbReference type="RuleBase" id="RU361216"/>
    </source>
</evidence>
<evidence type="ECO:0000256" key="4">
    <source>
        <dbReference type="ARBA" id="ARBA00022692"/>
    </source>
</evidence>
<feature type="transmembrane region" description="Helical" evidence="7">
    <location>
        <begin position="76"/>
        <end position="101"/>
    </location>
</feature>
<feature type="transmembrane region" description="Helical" evidence="7">
    <location>
        <begin position="419"/>
        <end position="443"/>
    </location>
</feature>
<gene>
    <name evidence="8" type="ORF">DYB38_008561</name>
</gene>